<gene>
    <name evidence="7" type="ordered locus">GNIT_0031</name>
</gene>
<evidence type="ECO:0000256" key="1">
    <source>
        <dbReference type="ARBA" id="ARBA00004651"/>
    </source>
</evidence>
<keyword evidence="2" id="KW-1003">Cell membrane</keyword>
<keyword evidence="5 6" id="KW-0472">Membrane</keyword>
<protein>
    <submittedName>
        <fullName evidence="7">Lysine exporter protein LysE/YggA</fullName>
    </submittedName>
</protein>
<evidence type="ECO:0000313" key="7">
    <source>
        <dbReference type="EMBL" id="AEP28191.1"/>
    </source>
</evidence>
<dbReference type="Proteomes" id="UP000009282">
    <property type="component" value="Chromosome"/>
</dbReference>
<dbReference type="RefSeq" id="WP_014107070.1">
    <property type="nucleotide sequence ID" value="NC_016041.1"/>
</dbReference>
<feature type="transmembrane region" description="Helical" evidence="6">
    <location>
        <begin position="6"/>
        <end position="28"/>
    </location>
</feature>
<dbReference type="Pfam" id="PF01810">
    <property type="entry name" value="LysE"/>
    <property type="match status" value="1"/>
</dbReference>
<evidence type="ECO:0000256" key="3">
    <source>
        <dbReference type="ARBA" id="ARBA00022692"/>
    </source>
</evidence>
<comment type="subcellular location">
    <subcellularLocation>
        <location evidence="1">Cell membrane</location>
        <topology evidence="1">Multi-pass membrane protein</topology>
    </subcellularLocation>
</comment>
<dbReference type="EMBL" id="CP003060">
    <property type="protein sequence ID" value="AEP28191.1"/>
    <property type="molecule type" value="Genomic_DNA"/>
</dbReference>
<evidence type="ECO:0000313" key="8">
    <source>
        <dbReference type="Proteomes" id="UP000009282"/>
    </source>
</evidence>
<feature type="transmembrane region" description="Helical" evidence="6">
    <location>
        <begin position="113"/>
        <end position="139"/>
    </location>
</feature>
<dbReference type="STRING" id="1085623.GNIT_0031"/>
<evidence type="ECO:0000256" key="4">
    <source>
        <dbReference type="ARBA" id="ARBA00022989"/>
    </source>
</evidence>
<dbReference type="eggNOG" id="COG1280">
    <property type="taxonomic scope" value="Bacteria"/>
</dbReference>
<reference evidence="7 8" key="1">
    <citation type="journal article" date="2011" name="J. Bacteriol.">
        <title>Complete genome sequence of seawater bacterium Glaciecola nitratireducens FR1064T.</title>
        <authorList>
            <person name="Bian F."/>
            <person name="Qin Q.L."/>
            <person name="Xie B.B."/>
            <person name="Shu Y.L."/>
            <person name="Zhang X.Y."/>
            <person name="Yu Y."/>
            <person name="Chen B."/>
            <person name="Chen X.L."/>
            <person name="Zhou B.C."/>
            <person name="Zhang Y.Z."/>
        </authorList>
    </citation>
    <scope>NUCLEOTIDE SEQUENCE [LARGE SCALE GENOMIC DNA]</scope>
    <source>
        <strain evidence="8">JCM 12485 / KCTC 12276 / FR1064</strain>
    </source>
</reference>
<feature type="transmembrane region" description="Helical" evidence="6">
    <location>
        <begin position="48"/>
        <end position="69"/>
    </location>
</feature>
<keyword evidence="8" id="KW-1185">Reference proteome</keyword>
<feature type="transmembrane region" description="Helical" evidence="6">
    <location>
        <begin position="186"/>
        <end position="204"/>
    </location>
</feature>
<dbReference type="HOGENOM" id="CLU_079569_2_0_6"/>
<proteinExistence type="predicted"/>
<feature type="transmembrane region" description="Helical" evidence="6">
    <location>
        <begin position="75"/>
        <end position="92"/>
    </location>
</feature>
<dbReference type="KEGG" id="gni:GNIT_0031"/>
<evidence type="ECO:0000256" key="2">
    <source>
        <dbReference type="ARBA" id="ARBA00022475"/>
    </source>
</evidence>
<sequence length="205" mass="22418">MPDIAILVVFIPTWFFISITPGMCMTLAMTLGMSVGVRRTMWMMLGEVFGVATVAILAVLGVASIMLNYPVLFSWFKWIGGAYLVYLGIKMWRANANLSQNDINNSQLSAKNLISQGYVTAVANPKGWAFMVSILPPFISLDKPIALQFSVLLIIIMLSEIICMLIYANGGKGLKRLLNRGNNAVWLNRIAGSLLAGVGIWLALS</sequence>
<feature type="transmembrane region" description="Helical" evidence="6">
    <location>
        <begin position="145"/>
        <end position="166"/>
    </location>
</feature>
<keyword evidence="3 6" id="KW-0812">Transmembrane</keyword>
<organism evidence="7 8">
    <name type="scientific">Glaciecola nitratireducens (strain JCM 12485 / KCTC 12276 / FR1064)</name>
    <dbReference type="NCBI Taxonomy" id="1085623"/>
    <lineage>
        <taxon>Bacteria</taxon>
        <taxon>Pseudomonadati</taxon>
        <taxon>Pseudomonadota</taxon>
        <taxon>Gammaproteobacteria</taxon>
        <taxon>Alteromonadales</taxon>
        <taxon>Alteromonadaceae</taxon>
        <taxon>Brumicola</taxon>
    </lineage>
</organism>
<dbReference type="AlphaFoldDB" id="G4QES8"/>
<dbReference type="GO" id="GO:0042970">
    <property type="term" value="F:homoserine transmembrane transporter activity"/>
    <property type="evidence" value="ECO:0007669"/>
    <property type="project" value="TreeGrafter"/>
</dbReference>
<dbReference type="GO" id="GO:0005886">
    <property type="term" value="C:plasma membrane"/>
    <property type="evidence" value="ECO:0007669"/>
    <property type="project" value="UniProtKB-SubCell"/>
</dbReference>
<dbReference type="PANTHER" id="PTHR30086:SF5">
    <property type="entry name" value="HOMOGENTISATE EXPORT PROTEIN"/>
    <property type="match status" value="1"/>
</dbReference>
<evidence type="ECO:0000256" key="6">
    <source>
        <dbReference type="SAM" id="Phobius"/>
    </source>
</evidence>
<dbReference type="OrthoDB" id="9804822at2"/>
<accession>G4QES8</accession>
<dbReference type="PANTHER" id="PTHR30086">
    <property type="entry name" value="ARGININE EXPORTER PROTEIN ARGO"/>
    <property type="match status" value="1"/>
</dbReference>
<evidence type="ECO:0000256" key="5">
    <source>
        <dbReference type="ARBA" id="ARBA00023136"/>
    </source>
</evidence>
<dbReference type="PIRSF" id="PIRSF006324">
    <property type="entry name" value="LeuE"/>
    <property type="match status" value="1"/>
</dbReference>
<dbReference type="InterPro" id="IPR001123">
    <property type="entry name" value="LeuE-type"/>
</dbReference>
<keyword evidence="4 6" id="KW-1133">Transmembrane helix</keyword>
<name>G4QES8_GLANF</name>